<feature type="transmembrane region" description="Helical" evidence="5">
    <location>
        <begin position="6"/>
        <end position="31"/>
    </location>
</feature>
<reference evidence="6 7" key="1">
    <citation type="submission" date="2017-07" db="EMBL/GenBank/DDBJ databases">
        <title>Genomes of Fischerella (Mastigocladus) sp. strains.</title>
        <authorList>
            <person name="Miller S.R."/>
        </authorList>
    </citation>
    <scope>NUCLEOTIDE SEQUENCE [LARGE SCALE GENOMIC DNA]</scope>
    <source>
        <strain evidence="6 7">CCMEE 5318</strain>
    </source>
</reference>
<feature type="transmembrane region" description="Helical" evidence="5">
    <location>
        <begin position="52"/>
        <end position="72"/>
    </location>
</feature>
<dbReference type="AlphaFoldDB" id="A0A2N6LHY7"/>
<evidence type="ECO:0000313" key="6">
    <source>
        <dbReference type="EMBL" id="PMB23836.1"/>
    </source>
</evidence>
<keyword evidence="2 5" id="KW-0812">Transmembrane</keyword>
<dbReference type="GO" id="GO:0032259">
    <property type="term" value="P:methylation"/>
    <property type="evidence" value="ECO:0007669"/>
    <property type="project" value="UniProtKB-KW"/>
</dbReference>
<comment type="caution">
    <text evidence="6">The sequence shown here is derived from an EMBL/GenBank/DDBJ whole genome shotgun (WGS) entry which is preliminary data.</text>
</comment>
<dbReference type="InterPro" id="IPR007269">
    <property type="entry name" value="ICMT_MeTrfase"/>
</dbReference>
<evidence type="ECO:0000256" key="5">
    <source>
        <dbReference type="SAM" id="Phobius"/>
    </source>
</evidence>
<protein>
    <submittedName>
        <fullName evidence="6">Protein-S-isoprenylcysteine methyltransferase</fullName>
    </submittedName>
</protein>
<feature type="transmembrane region" description="Helical" evidence="5">
    <location>
        <begin position="141"/>
        <end position="171"/>
    </location>
</feature>
<accession>A0A2N6LHY7</accession>
<sequence length="208" mass="24522">MSNLILSGIIDTFACKIIYTISIFLSFLIRWPHANRNKHNQIAESKKTNQDVWRQYLVFFGLAIIPMVYTLTPWFNFADYTLPTWTNFTGIVVLILAVWLFWQSHHDLGSNWSPSLEIRQEHQLVTNGIYKNIRHPMYTAFWLWAIAQVLLLPNWIAGFSGIVCWSLLYFLRINDEEKMMLEQFGTEYSEYMQQTGRLLPKLFSVKNS</sequence>
<comment type="subcellular location">
    <subcellularLocation>
        <location evidence="1">Membrane</location>
        <topology evidence="1">Multi-pass membrane protein</topology>
    </subcellularLocation>
</comment>
<dbReference type="InterPro" id="IPR054851">
    <property type="entry name" value="Isoprenylcys_mtase"/>
</dbReference>
<keyword evidence="3 5" id="KW-1133">Transmembrane helix</keyword>
<proteinExistence type="predicted"/>
<evidence type="ECO:0000256" key="1">
    <source>
        <dbReference type="ARBA" id="ARBA00004141"/>
    </source>
</evidence>
<dbReference type="Pfam" id="PF04140">
    <property type="entry name" value="ICMT"/>
    <property type="match status" value="1"/>
</dbReference>
<organism evidence="6 7">
    <name type="scientific">Fischerella thermalis CCMEE 5318</name>
    <dbReference type="NCBI Taxonomy" id="2019666"/>
    <lineage>
        <taxon>Bacteria</taxon>
        <taxon>Bacillati</taxon>
        <taxon>Cyanobacteriota</taxon>
        <taxon>Cyanophyceae</taxon>
        <taxon>Nostocales</taxon>
        <taxon>Hapalosiphonaceae</taxon>
        <taxon>Fischerella</taxon>
    </lineage>
</organism>
<keyword evidence="6" id="KW-0489">Methyltransferase</keyword>
<dbReference type="EMBL" id="NMQE01000258">
    <property type="protein sequence ID" value="PMB23836.1"/>
    <property type="molecule type" value="Genomic_DNA"/>
</dbReference>
<name>A0A2N6LHY7_9CYAN</name>
<dbReference type="PANTHER" id="PTHR12714:SF9">
    <property type="entry name" value="PROTEIN-S-ISOPRENYLCYSTEINE O-METHYLTRANSFERASE"/>
    <property type="match status" value="1"/>
</dbReference>
<feature type="transmembrane region" description="Helical" evidence="5">
    <location>
        <begin position="84"/>
        <end position="102"/>
    </location>
</feature>
<dbReference type="Proteomes" id="UP000235081">
    <property type="component" value="Unassembled WGS sequence"/>
</dbReference>
<evidence type="ECO:0000256" key="4">
    <source>
        <dbReference type="ARBA" id="ARBA00023136"/>
    </source>
</evidence>
<dbReference type="NCBIfam" id="NF040696">
    <property type="entry name" value="isopcys_mtase"/>
    <property type="match status" value="1"/>
</dbReference>
<keyword evidence="4 5" id="KW-0472">Membrane</keyword>
<gene>
    <name evidence="6" type="ORF">CEN46_09360</name>
</gene>
<dbReference type="PANTHER" id="PTHR12714">
    <property type="entry name" value="PROTEIN-S ISOPRENYLCYSTEINE O-METHYLTRANSFERASE"/>
    <property type="match status" value="1"/>
</dbReference>
<evidence type="ECO:0000256" key="2">
    <source>
        <dbReference type="ARBA" id="ARBA00022692"/>
    </source>
</evidence>
<keyword evidence="6" id="KW-0808">Transferase</keyword>
<dbReference type="GO" id="GO:0016020">
    <property type="term" value="C:membrane"/>
    <property type="evidence" value="ECO:0007669"/>
    <property type="project" value="UniProtKB-SubCell"/>
</dbReference>
<evidence type="ECO:0000313" key="7">
    <source>
        <dbReference type="Proteomes" id="UP000235081"/>
    </source>
</evidence>
<evidence type="ECO:0000256" key="3">
    <source>
        <dbReference type="ARBA" id="ARBA00022989"/>
    </source>
</evidence>
<dbReference type="GO" id="GO:0004671">
    <property type="term" value="F:protein C-terminal S-isoprenylcysteine carboxyl O-methyltransferase activity"/>
    <property type="evidence" value="ECO:0007669"/>
    <property type="project" value="InterPro"/>
</dbReference>
<dbReference type="Gene3D" id="1.20.120.1630">
    <property type="match status" value="1"/>
</dbReference>
<dbReference type="RefSeq" id="WP_102181351.1">
    <property type="nucleotide sequence ID" value="NZ_NMQE01000258.1"/>
</dbReference>